<gene>
    <name evidence="1" type="primary">Vigan.04G435800</name>
    <name evidence="1" type="ORF">VIGAN_04435800</name>
</gene>
<reference evidence="1 2" key="1">
    <citation type="journal article" date="2015" name="Sci. Rep.">
        <title>The power of single molecule real-time sequencing technology in the de novo assembly of a eukaryotic genome.</title>
        <authorList>
            <person name="Sakai H."/>
            <person name="Naito K."/>
            <person name="Ogiso-Tanaka E."/>
            <person name="Takahashi Y."/>
            <person name="Iseki K."/>
            <person name="Muto C."/>
            <person name="Satou K."/>
            <person name="Teruya K."/>
            <person name="Shiroma A."/>
            <person name="Shimoji M."/>
            <person name="Hirano T."/>
            <person name="Itoh T."/>
            <person name="Kaga A."/>
            <person name="Tomooka N."/>
        </authorList>
    </citation>
    <scope>NUCLEOTIDE SEQUENCE [LARGE SCALE GENOMIC DNA]</scope>
    <source>
        <strain evidence="2">cv. Shumari</strain>
    </source>
</reference>
<dbReference type="Proteomes" id="UP000291084">
    <property type="component" value="Chromosome 4"/>
</dbReference>
<evidence type="ECO:0000313" key="1">
    <source>
        <dbReference type="EMBL" id="BAT86684.1"/>
    </source>
</evidence>
<accession>A0A0S3S1F4</accession>
<dbReference type="EMBL" id="AP015037">
    <property type="protein sequence ID" value="BAT86684.1"/>
    <property type="molecule type" value="Genomic_DNA"/>
</dbReference>
<protein>
    <submittedName>
        <fullName evidence="1">Uncharacterized protein</fullName>
    </submittedName>
</protein>
<evidence type="ECO:0000313" key="2">
    <source>
        <dbReference type="Proteomes" id="UP000291084"/>
    </source>
</evidence>
<proteinExistence type="predicted"/>
<dbReference type="AlphaFoldDB" id="A0A0S3S1F4"/>
<sequence>MCGCHLFPVTTITNRDINRSTRIQCVVVYPVLYQGACHVATNHGVTSLSTEAKSLSSHLYWSPAITERMTLVVSNTNVSKQQWFVKSKPC</sequence>
<organism evidence="1 2">
    <name type="scientific">Vigna angularis var. angularis</name>
    <dbReference type="NCBI Taxonomy" id="157739"/>
    <lineage>
        <taxon>Eukaryota</taxon>
        <taxon>Viridiplantae</taxon>
        <taxon>Streptophyta</taxon>
        <taxon>Embryophyta</taxon>
        <taxon>Tracheophyta</taxon>
        <taxon>Spermatophyta</taxon>
        <taxon>Magnoliopsida</taxon>
        <taxon>eudicotyledons</taxon>
        <taxon>Gunneridae</taxon>
        <taxon>Pentapetalae</taxon>
        <taxon>rosids</taxon>
        <taxon>fabids</taxon>
        <taxon>Fabales</taxon>
        <taxon>Fabaceae</taxon>
        <taxon>Papilionoideae</taxon>
        <taxon>50 kb inversion clade</taxon>
        <taxon>NPAAA clade</taxon>
        <taxon>indigoferoid/millettioid clade</taxon>
        <taxon>Phaseoleae</taxon>
        <taxon>Vigna</taxon>
    </lineage>
</organism>
<keyword evidence="2" id="KW-1185">Reference proteome</keyword>
<name>A0A0S3S1F4_PHAAN</name>